<evidence type="ECO:0000313" key="2">
    <source>
        <dbReference type="EMBL" id="RUS90502.1"/>
    </source>
</evidence>
<dbReference type="OrthoDB" id="6153414at2759"/>
<evidence type="ECO:0000313" key="3">
    <source>
        <dbReference type="Proteomes" id="UP000271974"/>
    </source>
</evidence>
<feature type="transmembrane region" description="Helical" evidence="1">
    <location>
        <begin position="45"/>
        <end position="64"/>
    </location>
</feature>
<feature type="transmembrane region" description="Helical" evidence="1">
    <location>
        <begin position="212"/>
        <end position="235"/>
    </location>
</feature>
<organism evidence="2 3">
    <name type="scientific">Elysia chlorotica</name>
    <name type="common">Eastern emerald elysia</name>
    <name type="synonym">Sea slug</name>
    <dbReference type="NCBI Taxonomy" id="188477"/>
    <lineage>
        <taxon>Eukaryota</taxon>
        <taxon>Metazoa</taxon>
        <taxon>Spiralia</taxon>
        <taxon>Lophotrochozoa</taxon>
        <taxon>Mollusca</taxon>
        <taxon>Gastropoda</taxon>
        <taxon>Heterobranchia</taxon>
        <taxon>Euthyneura</taxon>
        <taxon>Panpulmonata</taxon>
        <taxon>Sacoglossa</taxon>
        <taxon>Placobranchoidea</taxon>
        <taxon>Plakobranchidae</taxon>
        <taxon>Elysia</taxon>
    </lineage>
</organism>
<accession>A0A3S1A4M2</accession>
<dbReference type="AlphaFoldDB" id="A0A3S1A4M2"/>
<feature type="transmembrane region" description="Helical" evidence="1">
    <location>
        <begin position="165"/>
        <end position="187"/>
    </location>
</feature>
<keyword evidence="1" id="KW-0472">Membrane</keyword>
<feature type="transmembrane region" description="Helical" evidence="1">
    <location>
        <begin position="111"/>
        <end position="134"/>
    </location>
</feature>
<feature type="transmembrane region" description="Helical" evidence="1">
    <location>
        <begin position="70"/>
        <end position="90"/>
    </location>
</feature>
<evidence type="ECO:0000256" key="1">
    <source>
        <dbReference type="SAM" id="Phobius"/>
    </source>
</evidence>
<proteinExistence type="predicted"/>
<name>A0A3S1A4M2_ELYCH</name>
<feature type="transmembrane region" description="Helical" evidence="1">
    <location>
        <begin position="250"/>
        <end position="269"/>
    </location>
</feature>
<keyword evidence="3" id="KW-1185">Reference proteome</keyword>
<dbReference type="Proteomes" id="UP000271974">
    <property type="component" value="Unassembled WGS sequence"/>
</dbReference>
<dbReference type="EMBL" id="RQTK01000031">
    <property type="protein sequence ID" value="RUS90502.1"/>
    <property type="molecule type" value="Genomic_DNA"/>
</dbReference>
<sequence length="275" mass="30645">MELMASLFSVVAFFLNGYILFRQWPSRKGPSDMGFMKLATLLDPLVTVIVCPMALDLFFTPTWLGGCSATYTAIIACVIVVLYLSSLVVCHRLIESALPQRCGEQPGGLPAWALATVGPLTLVLGCSTSLNLVLTCLLQPLVSKYYALNEKFDDEMCQPFFLTEMMLHIFLICVMLQIFYTGVYFCICRANMREEEIEYCGKTNRQVQRDQALVIIHALTVLLCLVSACVLRFIFMTCSCNGLFEMTRSFPTVVALMTLKLPCAALMQLRTGATK</sequence>
<protein>
    <submittedName>
        <fullName evidence="2">Uncharacterized protein</fullName>
    </submittedName>
</protein>
<keyword evidence="1" id="KW-0812">Transmembrane</keyword>
<reference evidence="2 3" key="1">
    <citation type="submission" date="2019-01" db="EMBL/GenBank/DDBJ databases">
        <title>A draft genome assembly of the solar-powered sea slug Elysia chlorotica.</title>
        <authorList>
            <person name="Cai H."/>
            <person name="Li Q."/>
            <person name="Fang X."/>
            <person name="Li J."/>
            <person name="Curtis N.E."/>
            <person name="Altenburger A."/>
            <person name="Shibata T."/>
            <person name="Feng M."/>
            <person name="Maeda T."/>
            <person name="Schwartz J.A."/>
            <person name="Shigenobu S."/>
            <person name="Lundholm N."/>
            <person name="Nishiyama T."/>
            <person name="Yang H."/>
            <person name="Hasebe M."/>
            <person name="Li S."/>
            <person name="Pierce S.K."/>
            <person name="Wang J."/>
        </authorList>
    </citation>
    <scope>NUCLEOTIDE SEQUENCE [LARGE SCALE GENOMIC DNA]</scope>
    <source>
        <strain evidence="2">EC2010</strain>
        <tissue evidence="2">Whole organism of an adult</tissue>
    </source>
</reference>
<comment type="caution">
    <text evidence="2">The sequence shown here is derived from an EMBL/GenBank/DDBJ whole genome shotgun (WGS) entry which is preliminary data.</text>
</comment>
<gene>
    <name evidence="2" type="ORF">EGW08_001770</name>
</gene>
<keyword evidence="1" id="KW-1133">Transmembrane helix</keyword>
<feature type="transmembrane region" description="Helical" evidence="1">
    <location>
        <begin position="6"/>
        <end position="24"/>
    </location>
</feature>